<evidence type="ECO:0000313" key="2">
    <source>
        <dbReference type="EMBL" id="GFU37049.1"/>
    </source>
</evidence>
<protein>
    <submittedName>
        <fullName evidence="2">Integrase catalytic domain-containing protein</fullName>
    </submittedName>
</protein>
<gene>
    <name evidence="2" type="ORF">NPIL_601401</name>
</gene>
<feature type="transmembrane region" description="Helical" evidence="1">
    <location>
        <begin position="20"/>
        <end position="37"/>
    </location>
</feature>
<comment type="caution">
    <text evidence="2">The sequence shown here is derived from an EMBL/GenBank/DDBJ whole genome shotgun (WGS) entry which is preliminary data.</text>
</comment>
<dbReference type="OrthoDB" id="6431215at2759"/>
<evidence type="ECO:0000256" key="1">
    <source>
        <dbReference type="SAM" id="Phobius"/>
    </source>
</evidence>
<proteinExistence type="predicted"/>
<dbReference type="InterPro" id="IPR008042">
    <property type="entry name" value="Retrotrans_Pao"/>
</dbReference>
<sequence length="205" mass="22973">MVAKTKVASIKQISICRLELLGALLLARLFAVVFKVLPDYSISFRAWTDSSVVLSWLAAHPRKWKIFVGNRTTEILDIVPYEQWSHVSSKDNPADLASRGGNPEDLANSTLWWHGPSFLCMNKNHWPQQNQTELSIDEKALSELKPKSPFNAITVITNYTDIELIDNGEFVAAKSSITSLCPFLDEKGILRVRGRLQNSQGSFNA</sequence>
<keyword evidence="1" id="KW-0472">Membrane</keyword>
<keyword evidence="1" id="KW-1133">Transmembrane helix</keyword>
<organism evidence="2 3">
    <name type="scientific">Nephila pilipes</name>
    <name type="common">Giant wood spider</name>
    <name type="synonym">Nephila maculata</name>
    <dbReference type="NCBI Taxonomy" id="299642"/>
    <lineage>
        <taxon>Eukaryota</taxon>
        <taxon>Metazoa</taxon>
        <taxon>Ecdysozoa</taxon>
        <taxon>Arthropoda</taxon>
        <taxon>Chelicerata</taxon>
        <taxon>Arachnida</taxon>
        <taxon>Araneae</taxon>
        <taxon>Araneomorphae</taxon>
        <taxon>Entelegynae</taxon>
        <taxon>Araneoidea</taxon>
        <taxon>Nephilidae</taxon>
        <taxon>Nephila</taxon>
    </lineage>
</organism>
<dbReference type="Pfam" id="PF05380">
    <property type="entry name" value="Peptidase_A17"/>
    <property type="match status" value="1"/>
</dbReference>
<keyword evidence="3" id="KW-1185">Reference proteome</keyword>
<keyword evidence="1" id="KW-0812">Transmembrane</keyword>
<reference evidence="2" key="1">
    <citation type="submission" date="2020-08" db="EMBL/GenBank/DDBJ databases">
        <title>Multicomponent nature underlies the extraordinary mechanical properties of spider dragline silk.</title>
        <authorList>
            <person name="Kono N."/>
            <person name="Nakamura H."/>
            <person name="Mori M."/>
            <person name="Yoshida Y."/>
            <person name="Ohtoshi R."/>
            <person name="Malay A.D."/>
            <person name="Moran D.A.P."/>
            <person name="Tomita M."/>
            <person name="Numata K."/>
            <person name="Arakawa K."/>
        </authorList>
    </citation>
    <scope>NUCLEOTIDE SEQUENCE</scope>
</reference>
<dbReference type="Proteomes" id="UP000887013">
    <property type="component" value="Unassembled WGS sequence"/>
</dbReference>
<dbReference type="EMBL" id="BMAW01130941">
    <property type="protein sequence ID" value="GFU37049.1"/>
    <property type="molecule type" value="Genomic_DNA"/>
</dbReference>
<evidence type="ECO:0000313" key="3">
    <source>
        <dbReference type="Proteomes" id="UP000887013"/>
    </source>
</evidence>
<name>A0A8X6QUE4_NEPPI</name>
<dbReference type="PANTHER" id="PTHR47331">
    <property type="entry name" value="PHD-TYPE DOMAIN-CONTAINING PROTEIN"/>
    <property type="match status" value="1"/>
</dbReference>
<accession>A0A8X6QUE4</accession>
<dbReference type="AlphaFoldDB" id="A0A8X6QUE4"/>